<evidence type="ECO:0000313" key="15">
    <source>
        <dbReference type="EMBL" id="KXB39014.1"/>
    </source>
</evidence>
<keyword evidence="5 12" id="KW-0235">DNA replication</keyword>
<dbReference type="GO" id="GO:0005524">
    <property type="term" value="F:ATP binding"/>
    <property type="evidence" value="ECO:0007669"/>
    <property type="project" value="UniProtKB-UniRule"/>
</dbReference>
<dbReference type="HAMAP" id="MF_00365">
    <property type="entry name" value="RecF"/>
    <property type="match status" value="1"/>
</dbReference>
<dbReference type="OrthoDB" id="9803889at2"/>
<protein>
    <recommendedName>
        <fullName evidence="3 12">DNA replication and repair protein RecF</fullName>
    </recommendedName>
</protein>
<keyword evidence="11 12" id="KW-0742">SOS response</keyword>
<feature type="binding site" evidence="12">
    <location>
        <begin position="30"/>
        <end position="37"/>
    </location>
    <ligand>
        <name>ATP</name>
        <dbReference type="ChEBI" id="CHEBI:30616"/>
    </ligand>
</feature>
<keyword evidence="8 12" id="KW-0067">ATP-binding</keyword>
<dbReference type="RefSeq" id="WP_066714964.1">
    <property type="nucleotide sequence ID" value="NZ_JARFNM010000001.1"/>
</dbReference>
<gene>
    <name evidence="12" type="primary">recF</name>
    <name evidence="15" type="ORF">HMPREF1872_01336</name>
</gene>
<dbReference type="GO" id="GO:0009432">
    <property type="term" value="P:SOS response"/>
    <property type="evidence" value="ECO:0007669"/>
    <property type="project" value="UniProtKB-UniRule"/>
</dbReference>
<feature type="compositionally biased region" description="Polar residues" evidence="13">
    <location>
        <begin position="449"/>
        <end position="466"/>
    </location>
</feature>
<evidence type="ECO:0000313" key="16">
    <source>
        <dbReference type="Proteomes" id="UP000070080"/>
    </source>
</evidence>
<comment type="similarity">
    <text evidence="2 12">Belongs to the RecF family.</text>
</comment>
<dbReference type="GO" id="GO:0003697">
    <property type="term" value="F:single-stranded DNA binding"/>
    <property type="evidence" value="ECO:0007669"/>
    <property type="project" value="UniProtKB-UniRule"/>
</dbReference>
<organism evidence="15 16">
    <name type="scientific">Amygdalobacter nucleatus</name>
    <dbReference type="NCBI Taxonomy" id="3029274"/>
    <lineage>
        <taxon>Bacteria</taxon>
        <taxon>Bacillati</taxon>
        <taxon>Bacillota</taxon>
        <taxon>Clostridia</taxon>
        <taxon>Eubacteriales</taxon>
        <taxon>Oscillospiraceae</taxon>
        <taxon>Amygdalobacter</taxon>
    </lineage>
</organism>
<sequence length="466" mass="52927">MLIRELSLCNFRNIKQANVQFGNLLNIIHGANGQGKTNLLEAVYLLALADSYRTNNDSELINFKADSCLLHATLANELTDNSSKFVEASTLALEIKKAVNKTEKTYSKDNLPVARVADFIGNFNAVLFAPEDLLLIKSSPQLRRQFLNRILAQSKRAYIYNLQKLNQLLQSKNRLLKELQVFDPKCVLEQYKSLLKSTVSATVLNRAYLHELVANLNEANQEQAIKQKLGMILTLNKNFVEVASLIIFERLQVVLAFNKLVTNYQDMLSLGKETLQVKYLSCVPLTNDITVDKIKELLSYKVEQAFNSDFFKGHCSIGPQRDDLEFYLNEKNCRLYASQGQQRTVILALKLAECDYLTYVKQIKPVLLLDDVLSELDSLRQQALLHNIMDRQVLLTCTDLDFMANMQMPKTDICFIQVNQGEITQGEVNQDIITQGEEQQGEATKYEAVQSQTRQGEVSLSEFSKE</sequence>
<evidence type="ECO:0000256" key="7">
    <source>
        <dbReference type="ARBA" id="ARBA00022763"/>
    </source>
</evidence>
<dbReference type="Proteomes" id="UP000070080">
    <property type="component" value="Unassembled WGS sequence"/>
</dbReference>
<comment type="subcellular location">
    <subcellularLocation>
        <location evidence="1 12">Cytoplasm</location>
    </subcellularLocation>
</comment>
<dbReference type="Gene3D" id="1.20.1050.90">
    <property type="entry name" value="RecF/RecN/SMC, N-terminal domain"/>
    <property type="match status" value="1"/>
</dbReference>
<accession>A0A133Y734</accession>
<dbReference type="PANTHER" id="PTHR32182">
    <property type="entry name" value="DNA REPLICATION AND REPAIR PROTEIN RECF"/>
    <property type="match status" value="1"/>
</dbReference>
<evidence type="ECO:0000256" key="11">
    <source>
        <dbReference type="ARBA" id="ARBA00023236"/>
    </source>
</evidence>
<keyword evidence="6 12" id="KW-0547">Nucleotide-binding</keyword>
<dbReference type="GO" id="GO:0006260">
    <property type="term" value="P:DNA replication"/>
    <property type="evidence" value="ECO:0007669"/>
    <property type="project" value="UniProtKB-UniRule"/>
</dbReference>
<feature type="domain" description="RecF/RecN/SMC N-terminal" evidence="14">
    <location>
        <begin position="3"/>
        <end position="407"/>
    </location>
</feature>
<evidence type="ECO:0000256" key="1">
    <source>
        <dbReference type="ARBA" id="ARBA00004496"/>
    </source>
</evidence>
<comment type="caution">
    <text evidence="15">The sequence shown here is derived from an EMBL/GenBank/DDBJ whole genome shotgun (WGS) entry which is preliminary data.</text>
</comment>
<dbReference type="GO" id="GO:0000731">
    <property type="term" value="P:DNA synthesis involved in DNA repair"/>
    <property type="evidence" value="ECO:0007669"/>
    <property type="project" value="TreeGrafter"/>
</dbReference>
<dbReference type="PROSITE" id="PS00618">
    <property type="entry name" value="RECF_2"/>
    <property type="match status" value="1"/>
</dbReference>
<dbReference type="GO" id="GO:0005737">
    <property type="term" value="C:cytoplasm"/>
    <property type="evidence" value="ECO:0007669"/>
    <property type="project" value="UniProtKB-SubCell"/>
</dbReference>
<evidence type="ECO:0000256" key="3">
    <source>
        <dbReference type="ARBA" id="ARBA00020170"/>
    </source>
</evidence>
<dbReference type="Pfam" id="PF02463">
    <property type="entry name" value="SMC_N"/>
    <property type="match status" value="1"/>
</dbReference>
<dbReference type="InterPro" id="IPR001238">
    <property type="entry name" value="DNA-binding_RecF"/>
</dbReference>
<keyword evidence="7 12" id="KW-0227">DNA damage</keyword>
<feature type="region of interest" description="Disordered" evidence="13">
    <location>
        <begin position="441"/>
        <end position="466"/>
    </location>
</feature>
<dbReference type="PANTHER" id="PTHR32182:SF0">
    <property type="entry name" value="DNA REPLICATION AND REPAIR PROTEIN RECF"/>
    <property type="match status" value="1"/>
</dbReference>
<dbReference type="AlphaFoldDB" id="A0A133Y734"/>
<keyword evidence="16" id="KW-1185">Reference proteome</keyword>
<keyword evidence="9 12" id="KW-0238">DNA-binding</keyword>
<dbReference type="PROSITE" id="PS00617">
    <property type="entry name" value="RECF_1"/>
    <property type="match status" value="1"/>
</dbReference>
<dbReference type="GO" id="GO:0006302">
    <property type="term" value="P:double-strand break repair"/>
    <property type="evidence" value="ECO:0007669"/>
    <property type="project" value="TreeGrafter"/>
</dbReference>
<evidence type="ECO:0000256" key="9">
    <source>
        <dbReference type="ARBA" id="ARBA00023125"/>
    </source>
</evidence>
<evidence type="ECO:0000256" key="6">
    <source>
        <dbReference type="ARBA" id="ARBA00022741"/>
    </source>
</evidence>
<comment type="function">
    <text evidence="12">The RecF protein is involved in DNA metabolism; it is required for DNA replication and normal SOS inducibility. RecF binds preferentially to single-stranded, linear DNA. It also seems to bind ATP.</text>
</comment>
<evidence type="ECO:0000256" key="4">
    <source>
        <dbReference type="ARBA" id="ARBA00022490"/>
    </source>
</evidence>
<dbReference type="InterPro" id="IPR042174">
    <property type="entry name" value="RecF_2"/>
</dbReference>
<dbReference type="SUPFAM" id="SSF52540">
    <property type="entry name" value="P-loop containing nucleoside triphosphate hydrolases"/>
    <property type="match status" value="1"/>
</dbReference>
<dbReference type="PATRIC" id="fig|1497955.3.peg.1303"/>
<keyword evidence="10 12" id="KW-0234">DNA repair</keyword>
<dbReference type="InterPro" id="IPR027417">
    <property type="entry name" value="P-loop_NTPase"/>
</dbReference>
<evidence type="ECO:0000259" key="14">
    <source>
        <dbReference type="Pfam" id="PF02463"/>
    </source>
</evidence>
<dbReference type="InterPro" id="IPR003395">
    <property type="entry name" value="RecF/RecN/SMC_N"/>
</dbReference>
<keyword evidence="4 12" id="KW-0963">Cytoplasm</keyword>
<proteinExistence type="inferred from homology"/>
<dbReference type="InterPro" id="IPR018078">
    <property type="entry name" value="DNA-binding_RecF_CS"/>
</dbReference>
<evidence type="ECO:0000256" key="5">
    <source>
        <dbReference type="ARBA" id="ARBA00022705"/>
    </source>
</evidence>
<dbReference type="Gene3D" id="3.40.50.300">
    <property type="entry name" value="P-loop containing nucleotide triphosphate hydrolases"/>
    <property type="match status" value="1"/>
</dbReference>
<name>A0A133Y734_9FIRM</name>
<evidence type="ECO:0000256" key="10">
    <source>
        <dbReference type="ARBA" id="ARBA00023204"/>
    </source>
</evidence>
<evidence type="ECO:0000256" key="13">
    <source>
        <dbReference type="SAM" id="MobiDB-lite"/>
    </source>
</evidence>
<evidence type="ECO:0000256" key="12">
    <source>
        <dbReference type="HAMAP-Rule" id="MF_00365"/>
    </source>
</evidence>
<dbReference type="EMBL" id="LSCV01000044">
    <property type="protein sequence ID" value="KXB39014.1"/>
    <property type="molecule type" value="Genomic_DNA"/>
</dbReference>
<evidence type="ECO:0000256" key="2">
    <source>
        <dbReference type="ARBA" id="ARBA00008016"/>
    </source>
</evidence>
<dbReference type="STRING" id="1497955.HMPREF1872_01336"/>
<evidence type="ECO:0000256" key="8">
    <source>
        <dbReference type="ARBA" id="ARBA00022840"/>
    </source>
</evidence>
<reference evidence="16" key="1">
    <citation type="submission" date="2016-01" db="EMBL/GenBank/DDBJ databases">
        <authorList>
            <person name="Mitreva M."/>
            <person name="Pepin K.H."/>
            <person name="Mihindukulasuriya K.A."/>
            <person name="Fulton R."/>
            <person name="Fronick C."/>
            <person name="O'Laughlin M."/>
            <person name="Miner T."/>
            <person name="Herter B."/>
            <person name="Rosa B.A."/>
            <person name="Cordes M."/>
            <person name="Tomlinson C."/>
            <person name="Wollam A."/>
            <person name="Palsikar V.B."/>
            <person name="Mardis E.R."/>
            <person name="Wilson R.K."/>
        </authorList>
    </citation>
    <scope>NUCLEOTIDE SEQUENCE [LARGE SCALE GENOMIC DNA]</scope>
    <source>
        <strain evidence="16">KA00274</strain>
    </source>
</reference>